<feature type="signal peptide" evidence="2">
    <location>
        <begin position="1"/>
        <end position="20"/>
    </location>
</feature>
<proteinExistence type="predicted"/>
<organism evidence="3 4">
    <name type="scientific">Hymenobacter ruricola</name>
    <dbReference type="NCBI Taxonomy" id="2791023"/>
    <lineage>
        <taxon>Bacteria</taxon>
        <taxon>Pseudomonadati</taxon>
        <taxon>Bacteroidota</taxon>
        <taxon>Cytophagia</taxon>
        <taxon>Cytophagales</taxon>
        <taxon>Hymenobacteraceae</taxon>
        <taxon>Hymenobacter</taxon>
    </lineage>
</organism>
<dbReference type="RefSeq" id="WP_196294985.1">
    <property type="nucleotide sequence ID" value="NZ_JADQDM010000016.1"/>
</dbReference>
<keyword evidence="2" id="KW-0732">Signal</keyword>
<feature type="chain" id="PRO_5046935389" description="Periplasmic heavy metal sensor" evidence="2">
    <location>
        <begin position="21"/>
        <end position="139"/>
    </location>
</feature>
<dbReference type="Proteomes" id="UP000618931">
    <property type="component" value="Unassembled WGS sequence"/>
</dbReference>
<evidence type="ECO:0000313" key="3">
    <source>
        <dbReference type="EMBL" id="MBF9223558.1"/>
    </source>
</evidence>
<name>A0ABS0IA54_9BACT</name>
<feature type="compositionally biased region" description="Basic and acidic residues" evidence="1">
    <location>
        <begin position="115"/>
        <end position="130"/>
    </location>
</feature>
<feature type="region of interest" description="Disordered" evidence="1">
    <location>
        <begin position="20"/>
        <end position="45"/>
    </location>
</feature>
<evidence type="ECO:0008006" key="5">
    <source>
        <dbReference type="Google" id="ProtNLM"/>
    </source>
</evidence>
<feature type="region of interest" description="Disordered" evidence="1">
    <location>
        <begin position="115"/>
        <end position="139"/>
    </location>
</feature>
<keyword evidence="4" id="KW-1185">Reference proteome</keyword>
<feature type="compositionally biased region" description="Low complexity" evidence="1">
    <location>
        <begin position="20"/>
        <end position="31"/>
    </location>
</feature>
<accession>A0ABS0IA54</accession>
<comment type="caution">
    <text evidence="3">The sequence shown here is derived from an EMBL/GenBank/DDBJ whole genome shotgun (WGS) entry which is preliminary data.</text>
</comment>
<evidence type="ECO:0000256" key="1">
    <source>
        <dbReference type="SAM" id="MobiDB-lite"/>
    </source>
</evidence>
<evidence type="ECO:0000256" key="2">
    <source>
        <dbReference type="SAM" id="SignalP"/>
    </source>
</evidence>
<gene>
    <name evidence="3" type="ORF">I2H31_20805</name>
</gene>
<dbReference type="Gene3D" id="1.20.120.1490">
    <property type="match status" value="1"/>
</dbReference>
<protein>
    <recommendedName>
        <fullName evidence="5">Periplasmic heavy metal sensor</fullName>
    </recommendedName>
</protein>
<evidence type="ECO:0000313" key="4">
    <source>
        <dbReference type="Proteomes" id="UP000618931"/>
    </source>
</evidence>
<dbReference type="EMBL" id="JADQDM010000016">
    <property type="protein sequence ID" value="MBF9223558.1"/>
    <property type="molecule type" value="Genomic_DNA"/>
</dbReference>
<reference evidence="3 4" key="1">
    <citation type="submission" date="2020-11" db="EMBL/GenBank/DDBJ databases">
        <authorList>
            <person name="Kim M.K."/>
        </authorList>
    </citation>
    <scope>NUCLEOTIDE SEQUENCE [LARGE SCALE GENOMIC DNA]</scope>
    <source>
        <strain evidence="3 4">BT662</strain>
    </source>
</reference>
<sequence>MKRILVALAVLLAAAGTASAQAPAGASPATAPKSPDQQAQRRAQHLAKELGLTADQQARLEPILLAQRQEMMTLRDKAQAGGRQRGMGQELKVIQAKYTEQMKAVLTPEQFAKFDQLKDEQRDKMRERRASGQGRPAGR</sequence>